<organism evidence="1 2">
    <name type="scientific">Niabella ginsenosidivorans</name>
    <dbReference type="NCBI Taxonomy" id="1176587"/>
    <lineage>
        <taxon>Bacteria</taxon>
        <taxon>Pseudomonadati</taxon>
        <taxon>Bacteroidota</taxon>
        <taxon>Chitinophagia</taxon>
        <taxon>Chitinophagales</taxon>
        <taxon>Chitinophagaceae</taxon>
        <taxon>Niabella</taxon>
    </lineage>
</organism>
<evidence type="ECO:0000313" key="1">
    <source>
        <dbReference type="EMBL" id="ANH81875.1"/>
    </source>
</evidence>
<dbReference type="Proteomes" id="UP000077667">
    <property type="component" value="Chromosome"/>
</dbReference>
<dbReference type="KEGG" id="nia:A8C56_13630"/>
<dbReference type="OrthoDB" id="947646at2"/>
<protein>
    <submittedName>
        <fullName evidence="1">Uncharacterized protein</fullName>
    </submittedName>
</protein>
<sequence length="206" mass="23233">MIVKQIPGVPEQVRGGYHDTESSRCFENEENAYQEFSFLKQRFLNINRWKEYAGEGSADFCLYNSEGNPVERPPVAGDYIRIDIPGPGNIEAKGFDWVQVKKISTGFLKENEKENMLIECSPSIDPTQPDPGHIAHFYSEDATSTFMISKDEKCIYACIYGRNEQPNFKNAGIPDKIRNSLIAIGGIAGISKMEWKALTEGLLKER</sequence>
<dbReference type="STRING" id="1176587.A8C56_13630"/>
<dbReference type="AlphaFoldDB" id="A0A1A9I3H2"/>
<accession>A0A1A9I3H2</accession>
<dbReference type="EMBL" id="CP015772">
    <property type="protein sequence ID" value="ANH81875.1"/>
    <property type="molecule type" value="Genomic_DNA"/>
</dbReference>
<reference evidence="1 2" key="1">
    <citation type="submission" date="2016-05" db="EMBL/GenBank/DDBJ databases">
        <title>Niabella ginsenosidivorans BS26 whole genome sequencing.</title>
        <authorList>
            <person name="Im W.T."/>
            <person name="Siddiqi M.Z."/>
        </authorList>
    </citation>
    <scope>NUCLEOTIDE SEQUENCE [LARGE SCALE GENOMIC DNA]</scope>
    <source>
        <strain evidence="1 2">BS26</strain>
    </source>
</reference>
<proteinExistence type="predicted"/>
<name>A0A1A9I3H2_9BACT</name>
<evidence type="ECO:0000313" key="2">
    <source>
        <dbReference type="Proteomes" id="UP000077667"/>
    </source>
</evidence>
<keyword evidence="2" id="KW-1185">Reference proteome</keyword>
<dbReference type="RefSeq" id="WP_067757022.1">
    <property type="nucleotide sequence ID" value="NZ_CP015772.1"/>
</dbReference>
<gene>
    <name evidence="1" type="ORF">A8C56_13630</name>
</gene>